<evidence type="ECO:0000256" key="8">
    <source>
        <dbReference type="ARBA" id="ARBA00023077"/>
    </source>
</evidence>
<keyword evidence="5 11" id="KW-0812">Transmembrane</keyword>
<gene>
    <name evidence="17" type="ORF">C3942_16610</name>
</gene>
<dbReference type="PANTHER" id="PTHR32552">
    <property type="entry name" value="FERRICHROME IRON RECEPTOR-RELATED"/>
    <property type="match status" value="1"/>
</dbReference>
<evidence type="ECO:0000259" key="16">
    <source>
        <dbReference type="Pfam" id="PF07715"/>
    </source>
</evidence>
<keyword evidence="18" id="KW-1185">Reference proteome</keyword>
<keyword evidence="9 11" id="KW-0472">Membrane</keyword>
<name>A0A2S5TCE6_9GAMM</name>
<evidence type="ECO:0000256" key="12">
    <source>
        <dbReference type="RuleBase" id="RU003357"/>
    </source>
</evidence>
<dbReference type="SUPFAM" id="SSF56935">
    <property type="entry name" value="Porins"/>
    <property type="match status" value="1"/>
</dbReference>
<evidence type="ECO:0008006" key="19">
    <source>
        <dbReference type="Google" id="ProtNLM"/>
    </source>
</evidence>
<dbReference type="AlphaFoldDB" id="A0A2S5TCE6"/>
<keyword evidence="2 11" id="KW-0813">Transport</keyword>
<evidence type="ECO:0000256" key="3">
    <source>
        <dbReference type="ARBA" id="ARBA00022452"/>
    </source>
</evidence>
<dbReference type="PANTHER" id="PTHR32552:SF81">
    <property type="entry name" value="TONB-DEPENDENT OUTER MEMBRANE RECEPTOR"/>
    <property type="match status" value="1"/>
</dbReference>
<dbReference type="OrthoDB" id="7051185at2"/>
<comment type="similarity">
    <text evidence="11 12">Belongs to the TonB-dependent receptor family.</text>
</comment>
<evidence type="ECO:0000256" key="9">
    <source>
        <dbReference type="ARBA" id="ARBA00023136"/>
    </source>
</evidence>
<comment type="caution">
    <text evidence="17">The sequence shown here is derived from an EMBL/GenBank/DDBJ whole genome shotgun (WGS) entry which is preliminary data.</text>
</comment>
<dbReference type="GO" id="GO:0009279">
    <property type="term" value="C:cell outer membrane"/>
    <property type="evidence" value="ECO:0007669"/>
    <property type="project" value="UniProtKB-SubCell"/>
</dbReference>
<reference evidence="17 18" key="1">
    <citation type="submission" date="2018-02" db="EMBL/GenBank/DDBJ databases">
        <title>Genome sequencing of Solimonas sp. HR-BB.</title>
        <authorList>
            <person name="Lee Y."/>
            <person name="Jeon C.O."/>
        </authorList>
    </citation>
    <scope>NUCLEOTIDE SEQUENCE [LARGE SCALE GENOMIC DNA]</scope>
    <source>
        <strain evidence="17 18">HR-BB</strain>
    </source>
</reference>
<feature type="transmembrane region" description="Helical" evidence="14">
    <location>
        <begin position="91"/>
        <end position="112"/>
    </location>
</feature>
<feature type="compositionally biased region" description="Basic and acidic residues" evidence="13">
    <location>
        <begin position="367"/>
        <end position="389"/>
    </location>
</feature>
<dbReference type="PROSITE" id="PS52016">
    <property type="entry name" value="TONB_DEPENDENT_REC_3"/>
    <property type="match status" value="1"/>
</dbReference>
<feature type="transmembrane region" description="Helical" evidence="14">
    <location>
        <begin position="60"/>
        <end position="79"/>
    </location>
</feature>
<dbReference type="InterPro" id="IPR036942">
    <property type="entry name" value="Beta-barrel_TonB_sf"/>
</dbReference>
<keyword evidence="3 11" id="KW-1134">Transmembrane beta strand</keyword>
<evidence type="ECO:0000256" key="6">
    <source>
        <dbReference type="ARBA" id="ARBA00023004"/>
    </source>
</evidence>
<feature type="transmembrane region" description="Helical" evidence="14">
    <location>
        <begin position="33"/>
        <end position="54"/>
    </location>
</feature>
<evidence type="ECO:0000256" key="10">
    <source>
        <dbReference type="ARBA" id="ARBA00023237"/>
    </source>
</evidence>
<evidence type="ECO:0000256" key="1">
    <source>
        <dbReference type="ARBA" id="ARBA00004571"/>
    </source>
</evidence>
<protein>
    <recommendedName>
        <fullName evidence="19">TonB-dependent receptor</fullName>
    </recommendedName>
</protein>
<keyword evidence="7" id="KW-0406">Ion transport</keyword>
<dbReference type="Pfam" id="PF07715">
    <property type="entry name" value="Plug"/>
    <property type="match status" value="1"/>
</dbReference>
<evidence type="ECO:0000256" key="11">
    <source>
        <dbReference type="PROSITE-ProRule" id="PRU01360"/>
    </source>
</evidence>
<feature type="region of interest" description="Disordered" evidence="13">
    <location>
        <begin position="363"/>
        <end position="389"/>
    </location>
</feature>
<evidence type="ECO:0000256" key="5">
    <source>
        <dbReference type="ARBA" id="ARBA00022692"/>
    </source>
</evidence>
<dbReference type="InterPro" id="IPR012910">
    <property type="entry name" value="Plug_dom"/>
</dbReference>
<evidence type="ECO:0000256" key="14">
    <source>
        <dbReference type="SAM" id="Phobius"/>
    </source>
</evidence>
<dbReference type="InterPro" id="IPR000531">
    <property type="entry name" value="Beta-barrel_TonB"/>
</dbReference>
<organism evidence="17 18">
    <name type="scientific">Solimonas fluminis</name>
    <dbReference type="NCBI Taxonomy" id="2086571"/>
    <lineage>
        <taxon>Bacteria</taxon>
        <taxon>Pseudomonadati</taxon>
        <taxon>Pseudomonadota</taxon>
        <taxon>Gammaproteobacteria</taxon>
        <taxon>Nevskiales</taxon>
        <taxon>Nevskiaceae</taxon>
        <taxon>Solimonas</taxon>
    </lineage>
</organism>
<keyword evidence="4" id="KW-0410">Iron transport</keyword>
<evidence type="ECO:0000256" key="13">
    <source>
        <dbReference type="SAM" id="MobiDB-lite"/>
    </source>
</evidence>
<dbReference type="RefSeq" id="WP_104231484.1">
    <property type="nucleotide sequence ID" value="NZ_PSNW01000010.1"/>
</dbReference>
<accession>A0A2S5TCE6</accession>
<comment type="subcellular location">
    <subcellularLocation>
        <location evidence="1 11">Cell outer membrane</location>
        <topology evidence="1 11">Multi-pass membrane protein</topology>
    </subcellularLocation>
</comment>
<dbReference type="GO" id="GO:0006826">
    <property type="term" value="P:iron ion transport"/>
    <property type="evidence" value="ECO:0007669"/>
    <property type="project" value="UniProtKB-KW"/>
</dbReference>
<keyword evidence="10 11" id="KW-0998">Cell outer membrane</keyword>
<feature type="domain" description="TonB-dependent receptor-like beta-barrel" evidence="15">
    <location>
        <begin position="355"/>
        <end position="810"/>
    </location>
</feature>
<dbReference type="Gene3D" id="2.40.170.20">
    <property type="entry name" value="TonB-dependent receptor, beta-barrel domain"/>
    <property type="match status" value="1"/>
</dbReference>
<feature type="domain" description="TonB-dependent receptor plug" evidence="16">
    <location>
        <begin position="159"/>
        <end position="264"/>
    </location>
</feature>
<evidence type="ECO:0000256" key="4">
    <source>
        <dbReference type="ARBA" id="ARBA00022496"/>
    </source>
</evidence>
<dbReference type="InterPro" id="IPR039426">
    <property type="entry name" value="TonB-dep_rcpt-like"/>
</dbReference>
<proteinExistence type="inferred from homology"/>
<keyword evidence="14" id="KW-1133">Transmembrane helix</keyword>
<evidence type="ECO:0000256" key="2">
    <source>
        <dbReference type="ARBA" id="ARBA00022448"/>
    </source>
</evidence>
<feature type="transmembrane region" description="Helical" evidence="14">
    <location>
        <begin position="6"/>
        <end position="21"/>
    </location>
</feature>
<evidence type="ECO:0000313" key="18">
    <source>
        <dbReference type="Proteomes" id="UP000238220"/>
    </source>
</evidence>
<evidence type="ECO:0000259" key="15">
    <source>
        <dbReference type="Pfam" id="PF00593"/>
    </source>
</evidence>
<sequence length="845" mass="92440">MDQLASLQIALAAIALHHLFARRTEASNRCEWLLALLLLNAAALALWNAAAGPAALPELWLRHALAQGAMVATLRLGLALRRLQPRRLRRFLAPVSYIAVTLAASLLPPPVLARNAEAESTLPTIPLPQEERRMPELREDLPVQLAPVVVTGEKLGRSLAETSSSVAIVTREDLRASSDASMKDVVTQFANVVSADGDRAIAIRGVPQGGIGGQGDTISVYLDGVALPSRAGAFAGPLSAWDLEQVEILRGAQSTNQGRNSLAGSVVLRSVEPTEDWDLRLRAGLMSRDGHDYALAGGGPLTDTLRFRIATQDRYDNGDVVNTTRNEDDAQRERTRNARARLAWLPQALPGYQALYGYTESDNEYGDPFHDSSGGDRTETSNVRPNEDVSTKLHSLEQSYAFSRRWSLEAISGWSKLSNLYTIDYDRSAAEGGYSDNTEDEEILSQELRLRYSRPRLKAVTGLYYAGSDVVKNTTGYDVAAGGGIALLNGTIDSDASTRTTALFAEADWDFAEAWRLTAGLRLNRERARRHDVSQLDLSLTTPPQVPLPLPIVIPVLDPLADVLAAAASGLVPPDYDERNDTRFTDLLPKAGLTWFATDDSSLGLTYQEGYRSGGTSISFFGGAVSPYDPEYTRTVELSLRSRWLQERLTLNANLFYTRWRDQQVTIGETSGFATYTTNAGRSHYYGLEAELLWKLQGPLEAFLTFGLLRSEFDEFGNDLNGDGDTSDADDEDYRGNEFPYAPRQTAGIGLTLREWKRVSGQLAANYIGSFHSDPDNDPRSRADARVLVNAKLGYALPAGFTLAVYGRNLTGELNDQGALVAGSRLASRYGEPRSFGALLEWQMP</sequence>
<keyword evidence="8 12" id="KW-0798">TonB box</keyword>
<keyword evidence="6" id="KW-0408">Iron</keyword>
<evidence type="ECO:0000256" key="7">
    <source>
        <dbReference type="ARBA" id="ARBA00023065"/>
    </source>
</evidence>
<dbReference type="Pfam" id="PF00593">
    <property type="entry name" value="TonB_dep_Rec_b-barrel"/>
    <property type="match status" value="1"/>
</dbReference>
<evidence type="ECO:0000313" key="17">
    <source>
        <dbReference type="EMBL" id="PPE72674.1"/>
    </source>
</evidence>
<dbReference type="EMBL" id="PSNW01000010">
    <property type="protein sequence ID" value="PPE72674.1"/>
    <property type="molecule type" value="Genomic_DNA"/>
</dbReference>
<dbReference type="Proteomes" id="UP000238220">
    <property type="component" value="Unassembled WGS sequence"/>
</dbReference>